<gene>
    <name evidence="4" type="primary">WBGene00097264</name>
</gene>
<feature type="region of interest" description="Disordered" evidence="2">
    <location>
        <begin position="681"/>
        <end position="722"/>
    </location>
</feature>
<name>A0A2A6CE79_PRIPA</name>
<feature type="transmembrane region" description="Helical" evidence="3">
    <location>
        <begin position="49"/>
        <end position="67"/>
    </location>
</feature>
<proteinExistence type="predicted"/>
<keyword evidence="3" id="KW-1133">Transmembrane helix</keyword>
<feature type="transmembrane region" description="Helical" evidence="3">
    <location>
        <begin position="234"/>
        <end position="254"/>
    </location>
</feature>
<organism evidence="4 5">
    <name type="scientific">Pristionchus pacificus</name>
    <name type="common">Parasitic nematode worm</name>
    <dbReference type="NCBI Taxonomy" id="54126"/>
    <lineage>
        <taxon>Eukaryota</taxon>
        <taxon>Metazoa</taxon>
        <taxon>Ecdysozoa</taxon>
        <taxon>Nematoda</taxon>
        <taxon>Chromadorea</taxon>
        <taxon>Rhabditida</taxon>
        <taxon>Rhabditina</taxon>
        <taxon>Diplogasteromorpha</taxon>
        <taxon>Diplogasteroidea</taxon>
        <taxon>Neodiplogasteridae</taxon>
        <taxon>Pristionchus</taxon>
    </lineage>
</organism>
<feature type="transmembrane region" description="Helical" evidence="3">
    <location>
        <begin position="20"/>
        <end position="43"/>
    </location>
</feature>
<dbReference type="AlphaFoldDB" id="A0A2A6CE79"/>
<evidence type="ECO:0000313" key="5">
    <source>
        <dbReference type="Proteomes" id="UP000005239"/>
    </source>
</evidence>
<accession>A0A8R1U806</accession>
<feature type="coiled-coil region" evidence="1">
    <location>
        <begin position="287"/>
        <end position="328"/>
    </location>
</feature>
<evidence type="ECO:0000313" key="4">
    <source>
        <dbReference type="EnsemblMetazoa" id="PPA07710.1"/>
    </source>
</evidence>
<feature type="transmembrane region" description="Helical" evidence="3">
    <location>
        <begin position="443"/>
        <end position="471"/>
    </location>
</feature>
<keyword evidence="3" id="KW-0812">Transmembrane</keyword>
<feature type="transmembrane region" description="Helical" evidence="3">
    <location>
        <begin position="127"/>
        <end position="148"/>
    </location>
</feature>
<keyword evidence="1" id="KW-0175">Coiled coil</keyword>
<dbReference type="EnsemblMetazoa" id="PPA07710.1">
    <property type="protein sequence ID" value="PPA07710.1"/>
    <property type="gene ID" value="WBGene00097264"/>
</dbReference>
<reference evidence="4" key="2">
    <citation type="submission" date="2022-06" db="UniProtKB">
        <authorList>
            <consortium name="EnsemblMetazoa"/>
        </authorList>
    </citation>
    <scope>IDENTIFICATION</scope>
    <source>
        <strain evidence="4">PS312</strain>
    </source>
</reference>
<keyword evidence="3" id="KW-0472">Membrane</keyword>
<evidence type="ECO:0000256" key="2">
    <source>
        <dbReference type="SAM" id="MobiDB-lite"/>
    </source>
</evidence>
<protein>
    <submittedName>
        <fullName evidence="4">Uncharacterized protein</fullName>
    </submittedName>
</protein>
<dbReference type="Gene3D" id="3.40.30.10">
    <property type="entry name" value="Glutaredoxin"/>
    <property type="match status" value="1"/>
</dbReference>
<reference evidence="5" key="1">
    <citation type="journal article" date="2008" name="Nat. Genet.">
        <title>The Pristionchus pacificus genome provides a unique perspective on nematode lifestyle and parasitism.</title>
        <authorList>
            <person name="Dieterich C."/>
            <person name="Clifton S.W."/>
            <person name="Schuster L.N."/>
            <person name="Chinwalla A."/>
            <person name="Delehaunty K."/>
            <person name="Dinkelacker I."/>
            <person name="Fulton L."/>
            <person name="Fulton R."/>
            <person name="Godfrey J."/>
            <person name="Minx P."/>
            <person name="Mitreva M."/>
            <person name="Roeseler W."/>
            <person name="Tian H."/>
            <person name="Witte H."/>
            <person name="Yang S.P."/>
            <person name="Wilson R.K."/>
            <person name="Sommer R.J."/>
        </authorList>
    </citation>
    <scope>NUCLEOTIDE SEQUENCE [LARGE SCALE GENOMIC DNA]</scope>
    <source>
        <strain evidence="5">PS312</strain>
    </source>
</reference>
<keyword evidence="5" id="KW-1185">Reference proteome</keyword>
<evidence type="ECO:0000256" key="1">
    <source>
        <dbReference type="SAM" id="Coils"/>
    </source>
</evidence>
<feature type="transmembrane region" description="Helical" evidence="3">
    <location>
        <begin position="79"/>
        <end position="104"/>
    </location>
</feature>
<dbReference type="Proteomes" id="UP000005239">
    <property type="component" value="Unassembled WGS sequence"/>
</dbReference>
<accession>A0A2A6CE79</accession>
<feature type="compositionally biased region" description="Basic and acidic residues" evidence="2">
    <location>
        <begin position="686"/>
        <end position="703"/>
    </location>
</feature>
<sequence length="722" mass="82182">MKSPIVDREAERWAAEQMGLNTCILGSKIVHLLILLTICVLSFCLDSPTLGWTFLALLLVDLIVLGLSIGHVIKSHLGVLLALIGVESLIAIAGIVMAITVMWADNGKNCELVHCRTLELSAKERFFFFWLLLGKGMLELFLSLMIVAMSPIIHDRNQDDWTTHHSNHYAHDHAGGEGGYKDWFLSPGECTHISNTGLRRIRFVIEMDGEVYDEVDNSARSFHIYNDVIFPARVFLLNYGWYILASAFVLHQIFTRFICPRLHQQREYATVGAAKKSDADNDRFAVARRAARERQQAHHDKVAAEAEAEKRRKEKEKLAKLREEMAQRSVVENALLDYKMAKDRKEKEKLGKGKAKATFATYRLPRDEVVYLELDELGEKREKAVRAEMARIYERERVPAVFIAGDFIGDHDAVVAQQRDGVLDVLSLYEFIYPGPDCDVLCILAISIALLIVGFGSIIFVALLIFICFSMPSKKAEKQMKAIREQMRNDWDEKKKAKGEAVKTRTIKKEEHGSNGCDRSSTFQYVNFRDHRERVRFQEDRHSEDIEMQPLTSPHTEHFNPLVRPSTIIIAPPDIVIEHSASLEEKVTPVAEDAVDETAHDRFPTYDEVPGDDEDDEVPNVDEPVPFHGSALYDQVPGDVTDETTVPFRRSTSYDEVFETPRTSVASFVMNRPLLTEDYYSDDEYLDARSRAESAMDDSRDERDEKDEEEKDSDRTLTLTSS</sequence>
<evidence type="ECO:0000256" key="3">
    <source>
        <dbReference type="SAM" id="Phobius"/>
    </source>
</evidence>